<dbReference type="EMBL" id="JAPHNL010000157">
    <property type="protein sequence ID" value="MCX3061097.1"/>
    <property type="molecule type" value="Genomic_DNA"/>
</dbReference>
<dbReference type="InterPro" id="IPR030960">
    <property type="entry name" value="DHQS/DOIS_N"/>
</dbReference>
<evidence type="ECO:0000256" key="8">
    <source>
        <dbReference type="ARBA" id="ARBA00024092"/>
    </source>
</evidence>
<keyword evidence="9" id="KW-0472">Membrane</keyword>
<dbReference type="CDD" id="cd08199">
    <property type="entry name" value="EEVS"/>
    <property type="match status" value="1"/>
</dbReference>
<feature type="domain" description="3-dehydroquinate synthase N-terminal" evidence="10">
    <location>
        <begin position="92"/>
        <end position="205"/>
    </location>
</feature>
<evidence type="ECO:0000313" key="13">
    <source>
        <dbReference type="Proteomes" id="UP001163064"/>
    </source>
</evidence>
<evidence type="ECO:0000256" key="9">
    <source>
        <dbReference type="SAM" id="Phobius"/>
    </source>
</evidence>
<dbReference type="Gene3D" id="3.40.50.1970">
    <property type="match status" value="1"/>
</dbReference>
<evidence type="ECO:0000256" key="5">
    <source>
        <dbReference type="ARBA" id="ARBA00023239"/>
    </source>
</evidence>
<name>A0ABT3TVL4_9ACTN</name>
<dbReference type="SUPFAM" id="SSF56796">
    <property type="entry name" value="Dehydroquinate synthase-like"/>
    <property type="match status" value="1"/>
</dbReference>
<dbReference type="Pfam" id="PF01761">
    <property type="entry name" value="DHQ_synthase"/>
    <property type="match status" value="1"/>
</dbReference>
<comment type="catalytic activity">
    <reaction evidence="6">
        <text>D-sedoheptulose 7-phosphate = 2-epi-5-epi-valiolone + phosphate</text>
        <dbReference type="Rhea" id="RHEA:44184"/>
        <dbReference type="ChEBI" id="CHEBI:43474"/>
        <dbReference type="ChEBI" id="CHEBI:57483"/>
        <dbReference type="ChEBI" id="CHEBI:84187"/>
        <dbReference type="EC" id="4.2.3.152"/>
    </reaction>
</comment>
<dbReference type="PANTHER" id="PTHR43622">
    <property type="entry name" value="3-DEHYDROQUINATE SYNTHASE"/>
    <property type="match status" value="1"/>
</dbReference>
<sequence length="419" mass="45942">MQQDTQIARSNDGLFAVGSPVTHWSVRTSNPVQYEIRAGENLLDPQNTTILEDTDGTTGLRRIVVTDSMVDSLYGDRIRGYFEHHGVDHEVLVLDAGETHKSIDAVLRVTEALDSFGIDRRREPVIAIGGGVLMDIVGFAASLYRRSTPFIRIPTTLIGLVDAGVGAKTGVNHNGHKNRLGTYFPADRTLLDRTFLTTLDDRHISNGLAEILKIALIKDARLFDLLEQHGAELLRNKMQSPETGVGLTPADAPVDQRLAARGLHLDPATEVVERAIHGMLEELQPNLWEKVLERVVDYGHTFSPTIEMHALPTLLHGEAVTVDMALTTVMAERRGLVSVYQRERVLGVMAQLGLPTWHSLCTPEVLVPALRDTVRHRDGKQRLPLPVGIGSAIFANDVTETELAASAQTLAELSAGARR</sequence>
<dbReference type="EC" id="4.2.3.152" evidence="7"/>
<dbReference type="RefSeq" id="WP_266600179.1">
    <property type="nucleotide sequence ID" value="NZ_JAPHNL010000157.1"/>
</dbReference>
<dbReference type="InterPro" id="IPR035872">
    <property type="entry name" value="EEVS-like"/>
</dbReference>
<evidence type="ECO:0000256" key="1">
    <source>
        <dbReference type="ARBA" id="ARBA00001911"/>
    </source>
</evidence>
<evidence type="ECO:0000256" key="3">
    <source>
        <dbReference type="ARBA" id="ARBA00022741"/>
    </source>
</evidence>
<keyword evidence="9" id="KW-0812">Transmembrane</keyword>
<evidence type="ECO:0000313" key="12">
    <source>
        <dbReference type="EMBL" id="MCX3061097.1"/>
    </source>
</evidence>
<dbReference type="Gene3D" id="1.20.1090.10">
    <property type="entry name" value="Dehydroquinate synthase-like - alpha domain"/>
    <property type="match status" value="1"/>
</dbReference>
<evidence type="ECO:0000259" key="10">
    <source>
        <dbReference type="Pfam" id="PF01761"/>
    </source>
</evidence>
<comment type="caution">
    <text evidence="12">The sequence shown here is derived from an EMBL/GenBank/DDBJ whole genome shotgun (WGS) entry which is preliminary data.</text>
</comment>
<reference evidence="12" key="1">
    <citation type="submission" date="2022-10" db="EMBL/GenBank/DDBJ databases">
        <title>Streptomyces beihaiensis sp. nov., a chitin degrading actinobacterium, isolated from shrimp pond soil.</title>
        <authorList>
            <person name="Xie J."/>
            <person name="Shen N."/>
        </authorList>
    </citation>
    <scope>NUCLEOTIDE SEQUENCE</scope>
    <source>
        <strain evidence="12">GXMU-J5</strain>
    </source>
</reference>
<evidence type="ECO:0000259" key="11">
    <source>
        <dbReference type="Pfam" id="PF24621"/>
    </source>
</evidence>
<evidence type="ECO:0000256" key="7">
    <source>
        <dbReference type="ARBA" id="ARBA00024060"/>
    </source>
</evidence>
<evidence type="ECO:0000256" key="2">
    <source>
        <dbReference type="ARBA" id="ARBA00022723"/>
    </source>
</evidence>
<dbReference type="PANTHER" id="PTHR43622:SF3">
    <property type="entry name" value="2-EPI-5-EPI-VALIOLONE SYNTHASE"/>
    <property type="match status" value="1"/>
</dbReference>
<keyword evidence="9" id="KW-1133">Transmembrane helix</keyword>
<organism evidence="12 13">
    <name type="scientific">Streptomyces beihaiensis</name>
    <dbReference type="NCBI Taxonomy" id="2984495"/>
    <lineage>
        <taxon>Bacteria</taxon>
        <taxon>Bacillati</taxon>
        <taxon>Actinomycetota</taxon>
        <taxon>Actinomycetes</taxon>
        <taxon>Kitasatosporales</taxon>
        <taxon>Streptomycetaceae</taxon>
        <taxon>Streptomyces</taxon>
    </lineage>
</organism>
<comment type="cofactor">
    <cofactor evidence="1">
        <name>NAD(+)</name>
        <dbReference type="ChEBI" id="CHEBI:57540"/>
    </cofactor>
</comment>
<dbReference type="Proteomes" id="UP001163064">
    <property type="component" value="Unassembled WGS sequence"/>
</dbReference>
<proteinExistence type="predicted"/>
<evidence type="ECO:0000256" key="6">
    <source>
        <dbReference type="ARBA" id="ARBA00023993"/>
    </source>
</evidence>
<keyword evidence="4" id="KW-0520">NAD</keyword>
<dbReference type="InterPro" id="IPR056179">
    <property type="entry name" value="DHQS_C"/>
</dbReference>
<dbReference type="InterPro" id="IPR050071">
    <property type="entry name" value="Dehydroquinate_synthase"/>
</dbReference>
<keyword evidence="3" id="KW-0547">Nucleotide-binding</keyword>
<gene>
    <name evidence="12" type="ORF">OFY01_15280</name>
</gene>
<evidence type="ECO:0000256" key="4">
    <source>
        <dbReference type="ARBA" id="ARBA00023027"/>
    </source>
</evidence>
<keyword evidence="13" id="KW-1185">Reference proteome</keyword>
<feature type="transmembrane region" description="Helical" evidence="9">
    <location>
        <begin position="125"/>
        <end position="144"/>
    </location>
</feature>
<protein>
    <recommendedName>
        <fullName evidence="8">2-epi-5-epi-valiolone synthase</fullName>
        <ecNumber evidence="7">4.2.3.152</ecNumber>
    </recommendedName>
</protein>
<feature type="domain" description="3-dehydroquinate synthase C-terminal" evidence="11">
    <location>
        <begin position="207"/>
        <end position="369"/>
    </location>
</feature>
<keyword evidence="5" id="KW-0456">Lyase</keyword>
<dbReference type="Pfam" id="PF24621">
    <property type="entry name" value="DHQS_C"/>
    <property type="match status" value="1"/>
</dbReference>
<accession>A0ABT3TVL4</accession>
<keyword evidence="2" id="KW-0479">Metal-binding</keyword>